<evidence type="ECO:0000313" key="1">
    <source>
        <dbReference type="EMBL" id="MDO7019381.1"/>
    </source>
</evidence>
<accession>A0ABT8YUY8</accession>
<sequence length="218" mass="24714">MPIINGEEYLTLKDFSQLVGCSKANITQCIKKQDSRIKFITDEKGRKLILKSSADNWALSRNVYGKTDKTKKTNKSKKAEIQKLDITDNEKIGIIDNNKHHSLSIEDMDINIAKANVLVADATKKQIEIMLLRGKLIERKVVEAVLPSVLIAFKGQIDTIPKSVSSKFAEIIRNRLELEVPTEEITIILREALSSEFMKLEKYLSEQTENAINQLRIS</sequence>
<dbReference type="RefSeq" id="WP_304384899.1">
    <property type="nucleotide sequence ID" value="NZ_JAUPBL010000022.1"/>
</dbReference>
<reference evidence="1" key="1">
    <citation type="submission" date="2023-07" db="EMBL/GenBank/DDBJ databases">
        <title>Mucosal microbiota of week-old chicken and adult hens.</title>
        <authorList>
            <person name="Volf J."/>
            <person name="Karasova D."/>
            <person name="Crhanova M."/>
            <person name="Faldynova M."/>
            <person name="Prikrylova H."/>
            <person name="Zeman M."/>
            <person name="Babak V."/>
            <person name="Rajova J."/>
            <person name="Rychlik I."/>
        </authorList>
    </citation>
    <scope>NUCLEOTIDE SEQUENCE</scope>
    <source>
        <strain evidence="1">ET902</strain>
    </source>
</reference>
<evidence type="ECO:0008006" key="3">
    <source>
        <dbReference type="Google" id="ProtNLM"/>
    </source>
</evidence>
<proteinExistence type="predicted"/>
<organism evidence="1 2">
    <name type="scientific">Brachyspira innocens</name>
    <dbReference type="NCBI Taxonomy" id="13264"/>
    <lineage>
        <taxon>Bacteria</taxon>
        <taxon>Pseudomonadati</taxon>
        <taxon>Spirochaetota</taxon>
        <taxon>Spirochaetia</taxon>
        <taxon>Brachyspirales</taxon>
        <taxon>Brachyspiraceae</taxon>
        <taxon>Brachyspira</taxon>
    </lineage>
</organism>
<keyword evidence="2" id="KW-1185">Reference proteome</keyword>
<dbReference type="Proteomes" id="UP001175147">
    <property type="component" value="Unassembled WGS sequence"/>
</dbReference>
<gene>
    <name evidence="1" type="ORF">Q5M86_01185</name>
</gene>
<comment type="caution">
    <text evidence="1">The sequence shown here is derived from an EMBL/GenBank/DDBJ whole genome shotgun (WGS) entry which is preliminary data.</text>
</comment>
<dbReference type="EMBL" id="JAUPBM010000007">
    <property type="protein sequence ID" value="MDO7019381.1"/>
    <property type="molecule type" value="Genomic_DNA"/>
</dbReference>
<protein>
    <recommendedName>
        <fullName evidence="3">Phage protein</fullName>
    </recommendedName>
</protein>
<name>A0ABT8YUY8_9SPIR</name>
<evidence type="ECO:0000313" key="2">
    <source>
        <dbReference type="Proteomes" id="UP001175147"/>
    </source>
</evidence>